<evidence type="ECO:0000313" key="15">
    <source>
        <dbReference type="Proteomes" id="UP000001940"/>
    </source>
</evidence>
<feature type="compositionally biased region" description="Basic and acidic residues" evidence="11">
    <location>
        <begin position="853"/>
        <end position="864"/>
    </location>
</feature>
<evidence type="ECO:0000313" key="16">
    <source>
        <dbReference type="WormBase" id="C34F11.5"/>
    </source>
</evidence>
<dbReference type="Reactome" id="R-CEL-9013407">
    <property type="pathway name" value="RHOH GTPase cycle"/>
</dbReference>
<feature type="coiled-coil region" evidence="10">
    <location>
        <begin position="763"/>
        <end position="790"/>
    </location>
</feature>
<dbReference type="SMART" id="SM00252">
    <property type="entry name" value="SH2"/>
    <property type="match status" value="1"/>
</dbReference>
<name>Q18462_CAEEL</name>
<dbReference type="OrthoDB" id="4062651at2759"/>
<dbReference type="EMBL" id="BX284602">
    <property type="protein sequence ID" value="CCD65825.1"/>
    <property type="molecule type" value="Genomic_DNA"/>
</dbReference>
<dbReference type="SUPFAM" id="SSF56112">
    <property type="entry name" value="Protein kinase-like (PK-like)"/>
    <property type="match status" value="1"/>
</dbReference>
<dbReference type="EC" id="2.7.10.2" evidence="9"/>
<comment type="catalytic activity">
    <reaction evidence="6 9">
        <text>L-tyrosyl-[protein] + ATP = O-phospho-L-tyrosyl-[protein] + ADP + H(+)</text>
        <dbReference type="Rhea" id="RHEA:10596"/>
        <dbReference type="Rhea" id="RHEA-COMP:10136"/>
        <dbReference type="Rhea" id="RHEA-COMP:20101"/>
        <dbReference type="ChEBI" id="CHEBI:15378"/>
        <dbReference type="ChEBI" id="CHEBI:30616"/>
        <dbReference type="ChEBI" id="CHEBI:46858"/>
        <dbReference type="ChEBI" id="CHEBI:61978"/>
        <dbReference type="ChEBI" id="CHEBI:456216"/>
        <dbReference type="EC" id="2.7.10.2"/>
    </reaction>
</comment>
<dbReference type="WormBase" id="C34F11.5">
    <property type="protein sequence ID" value="CE04165"/>
    <property type="gene ID" value="WBGene00016416"/>
</dbReference>
<protein>
    <recommendedName>
        <fullName evidence="9">Tyrosine-protein kinase</fullName>
        <ecNumber evidence="9">2.7.10.2</ecNumber>
    </recommendedName>
</protein>
<keyword evidence="3 9" id="KW-0418">Kinase</keyword>
<dbReference type="Bgee" id="WBGene00016416">
    <property type="expression patterns" value="Expressed in material anatomical entity and 2 other cell types or tissues"/>
</dbReference>
<keyword evidence="1 9" id="KW-0808">Transferase</keyword>
<evidence type="ECO:0000259" key="13">
    <source>
        <dbReference type="PROSITE" id="PS50011"/>
    </source>
</evidence>
<dbReference type="PANTHER" id="PTHR24418">
    <property type="entry name" value="TYROSINE-PROTEIN KINASE"/>
    <property type="match status" value="1"/>
</dbReference>
<evidence type="ECO:0000313" key="14">
    <source>
        <dbReference type="EMBL" id="CCD65825.1"/>
    </source>
</evidence>
<feature type="region of interest" description="Disordered" evidence="11">
    <location>
        <begin position="1"/>
        <end position="72"/>
    </location>
</feature>
<feature type="domain" description="SH2" evidence="12">
    <location>
        <begin position="84"/>
        <end position="180"/>
    </location>
</feature>
<keyword evidence="7" id="KW-0727">SH2 domain</keyword>
<keyword evidence="15" id="KW-1185">Reference proteome</keyword>
<dbReference type="RefSeq" id="NP_494971.1">
    <property type="nucleotide sequence ID" value="NM_062570.2"/>
</dbReference>
<dbReference type="STRING" id="6239.C34F11.5.1"/>
<keyword evidence="5 9" id="KW-0829">Tyrosine-protein kinase</keyword>
<dbReference type="InterPro" id="IPR020635">
    <property type="entry name" value="Tyr_kinase_cat_dom"/>
</dbReference>
<evidence type="ECO:0000256" key="9">
    <source>
        <dbReference type="RuleBase" id="RU362096"/>
    </source>
</evidence>
<dbReference type="GO" id="GO:0004715">
    <property type="term" value="F:non-membrane spanning protein tyrosine kinase activity"/>
    <property type="evidence" value="ECO:0000318"/>
    <property type="project" value="GO_Central"/>
</dbReference>
<feature type="compositionally biased region" description="Basic residues" evidence="11">
    <location>
        <begin position="816"/>
        <end position="825"/>
    </location>
</feature>
<dbReference type="CTD" id="266855"/>
<feature type="region of interest" description="Disordered" evidence="11">
    <location>
        <begin position="816"/>
        <end position="894"/>
    </location>
</feature>
<dbReference type="InterPro" id="IPR017441">
    <property type="entry name" value="Protein_kinase_ATP_BS"/>
</dbReference>
<dbReference type="CDD" id="cd00173">
    <property type="entry name" value="SH2"/>
    <property type="match status" value="1"/>
</dbReference>
<accession>Q18462</accession>
<dbReference type="FunCoup" id="Q18462">
    <property type="interactions" value="276"/>
</dbReference>
<keyword evidence="10" id="KW-0175">Coiled coil</keyword>
<evidence type="ECO:0000256" key="11">
    <source>
        <dbReference type="SAM" id="MobiDB-lite"/>
    </source>
</evidence>
<dbReference type="SMART" id="SM00219">
    <property type="entry name" value="TyrKc"/>
    <property type="match status" value="1"/>
</dbReference>
<dbReference type="InterPro" id="IPR001245">
    <property type="entry name" value="Ser-Thr/Tyr_kinase_cat_dom"/>
</dbReference>
<dbReference type="CDD" id="cd00192">
    <property type="entry name" value="PTKc"/>
    <property type="match status" value="1"/>
</dbReference>
<dbReference type="Gene3D" id="3.30.505.10">
    <property type="entry name" value="SH2 domain"/>
    <property type="match status" value="1"/>
</dbReference>
<reference evidence="14 15" key="1">
    <citation type="journal article" date="1998" name="Science">
        <title>Genome sequence of the nematode C. elegans: a platform for investigating biology.</title>
        <authorList>
            <consortium name="The C. elegans sequencing consortium"/>
            <person name="Sulson J.E."/>
            <person name="Waterston R."/>
        </authorList>
    </citation>
    <scope>NUCLEOTIDE SEQUENCE [LARGE SCALE GENOMIC DNA]</scope>
    <source>
        <strain evidence="14 15">Bristol N2</strain>
    </source>
</reference>
<organism evidence="14 15">
    <name type="scientific">Caenorhabditis elegans</name>
    <dbReference type="NCBI Taxonomy" id="6239"/>
    <lineage>
        <taxon>Eukaryota</taxon>
        <taxon>Metazoa</taxon>
        <taxon>Ecdysozoa</taxon>
        <taxon>Nematoda</taxon>
        <taxon>Chromadorea</taxon>
        <taxon>Rhabditida</taxon>
        <taxon>Rhabditina</taxon>
        <taxon>Rhabditomorpha</taxon>
        <taxon>Rhabditoidea</taxon>
        <taxon>Rhabditidae</taxon>
        <taxon>Peloderinae</taxon>
        <taxon>Caenorhabditis</taxon>
    </lineage>
</organism>
<evidence type="ECO:0000256" key="5">
    <source>
        <dbReference type="ARBA" id="ARBA00023137"/>
    </source>
</evidence>
<dbReference type="PIR" id="T15769">
    <property type="entry name" value="T15769"/>
</dbReference>
<proteinExistence type="inferred from homology"/>
<dbReference type="InterPro" id="IPR036860">
    <property type="entry name" value="SH2_dom_sf"/>
</dbReference>
<dbReference type="AGR" id="WB:WBGene00016416"/>
<dbReference type="Proteomes" id="UP000001940">
    <property type="component" value="Chromosome II"/>
</dbReference>
<dbReference type="InterPro" id="IPR000719">
    <property type="entry name" value="Prot_kinase_dom"/>
</dbReference>
<dbReference type="GO" id="GO:0005925">
    <property type="term" value="C:focal adhesion"/>
    <property type="evidence" value="ECO:0000318"/>
    <property type="project" value="GO_Central"/>
</dbReference>
<dbReference type="PROSITE" id="PS50011">
    <property type="entry name" value="PROTEIN_KINASE_DOM"/>
    <property type="match status" value="1"/>
</dbReference>
<feature type="compositionally biased region" description="Basic residues" evidence="11">
    <location>
        <begin position="9"/>
        <end position="20"/>
    </location>
</feature>
<dbReference type="PROSITE" id="PS50001">
    <property type="entry name" value="SH2"/>
    <property type="match status" value="1"/>
</dbReference>
<gene>
    <name evidence="14 16" type="ORF">C34F11.5</name>
    <name evidence="14" type="ORF">CELE_C34F11.5</name>
</gene>
<evidence type="ECO:0000256" key="6">
    <source>
        <dbReference type="ARBA" id="ARBA00051245"/>
    </source>
</evidence>
<dbReference type="InterPro" id="IPR050198">
    <property type="entry name" value="Non-receptor_tyrosine_kinases"/>
</dbReference>
<dbReference type="SMR" id="Q18462"/>
<evidence type="ECO:0000256" key="3">
    <source>
        <dbReference type="ARBA" id="ARBA00022777"/>
    </source>
</evidence>
<dbReference type="GO" id="GO:0005886">
    <property type="term" value="C:plasma membrane"/>
    <property type="evidence" value="ECO:0000318"/>
    <property type="project" value="GO_Central"/>
</dbReference>
<dbReference type="PROSITE" id="PS00109">
    <property type="entry name" value="PROTEIN_KINASE_TYR"/>
    <property type="match status" value="1"/>
</dbReference>
<keyword evidence="2 8" id="KW-0547">Nucleotide-binding</keyword>
<sequence length="894" mass="107374">MPKFSKEDRKKHKKTRKKKEAKGNNPHPRTIALKDAARKRKTKTLIRAEPLETSYGSSKRRRPNDWKKKMRKKERKRRYFRQDWFWGMITQTEAEGHLKDCRHGEFLVRSMLFQDNPIVVIDVVVVSDKSRTFQQFQASPVVSKWQLDSYPSRHKTLVDLVAYYNRHFIGMTGLKLKTAAKQPDWFLKSYNIMCPKNAVNLGSGQYGCVAIGAYRRRLVAIKKLTSSGERLLLDREALLKEAMFMQKLQHPYITKIIGISIDKTPPMLLIELMACPLLDHLQKYGKYTTIGEKLLYLWQLARGLSFMAKENVVHRDIAARNVLFSRHGIVKVSDLGLSDYESKLQAVNTSKERLPRAWLPPESVSKTGGNKFNEKTDVWMFGATSVEVFQNGQPPYHELKWKEALPRLQNFKDGDNLLVFPKYASSEIHAFYSTKVFKRVNEDRVNFEEITSVLDNWLNIKFPPPSLEKRTVNMIPNCHPLTNAEYEILYQNNMDWLPAVRKVKRKREEREKSKTIKSSTKKKKKAQEVLKMLKRKLIRKRKRRRIQIKLQMYREQRREHKRKFKALIAFYLMYPQREVPRRKKIRAKHEYLVDIYSRILMAKWRKQAPTRRTRLRLRRHRLINKKSKHKASRNGKLVRIKKKTKRVKRGKFVRPLMPRIPKFVAKKKKLKKVDGKKVLKRKEIVLTLKVRKASTAKKTKKAMQEKKRKRLRAKRRLRRFIMRKRLKKKLRKRYRGAKRRRKRQKYRLRYRKKKYQLRKGALNMEQKERMRELKKRRRMKKQKIDRLHRNRKIGQILREWRVVRKLLMVKRARRTLKKKMRKKVKQQMLKKMEEAAAKENEKEIRKTKKKSKDKKEGRKEESKEKAHKKSKPKKSNRRGHMNQKKAKRTKKHKL</sequence>
<dbReference type="GO" id="GO:0005524">
    <property type="term" value="F:ATP binding"/>
    <property type="evidence" value="ECO:0007669"/>
    <property type="project" value="UniProtKB-UniRule"/>
</dbReference>
<dbReference type="Reactome" id="R-CEL-912631">
    <property type="pathway name" value="Regulation of signaling by CBL"/>
</dbReference>
<feature type="compositionally biased region" description="Basic residues" evidence="11">
    <location>
        <begin position="58"/>
        <end position="72"/>
    </location>
</feature>
<evidence type="ECO:0000256" key="10">
    <source>
        <dbReference type="SAM" id="Coils"/>
    </source>
</evidence>
<dbReference type="PROSITE" id="PS00107">
    <property type="entry name" value="PROTEIN_KINASE_ATP"/>
    <property type="match status" value="1"/>
</dbReference>
<evidence type="ECO:0000256" key="7">
    <source>
        <dbReference type="PROSITE-ProRule" id="PRU00191"/>
    </source>
</evidence>
<dbReference type="KEGG" id="cel:CELE_C34F11.5"/>
<evidence type="ECO:0000256" key="1">
    <source>
        <dbReference type="ARBA" id="ARBA00022679"/>
    </source>
</evidence>
<dbReference type="PaxDb" id="6239-C34F11.5"/>
<feature type="compositionally biased region" description="Basic and acidic residues" evidence="11">
    <location>
        <begin position="830"/>
        <end position="844"/>
    </location>
</feature>
<dbReference type="AlphaFoldDB" id="Q18462"/>
<dbReference type="SUPFAM" id="SSF55550">
    <property type="entry name" value="SH2 domain"/>
    <property type="match status" value="1"/>
</dbReference>
<evidence type="ECO:0000256" key="2">
    <source>
        <dbReference type="ARBA" id="ARBA00022741"/>
    </source>
</evidence>
<dbReference type="InterPro" id="IPR000980">
    <property type="entry name" value="SH2"/>
</dbReference>
<dbReference type="OMA" id="EKTDVWM"/>
<evidence type="ECO:0000259" key="12">
    <source>
        <dbReference type="PROSITE" id="PS50001"/>
    </source>
</evidence>
<feature type="coiled-coil region" evidence="10">
    <location>
        <begin position="516"/>
        <end position="563"/>
    </location>
</feature>
<dbReference type="HOGENOM" id="CLU_334401_0_0_1"/>
<dbReference type="InterPro" id="IPR008266">
    <property type="entry name" value="Tyr_kinase_AS"/>
</dbReference>
<feature type="domain" description="Protein kinase" evidence="13">
    <location>
        <begin position="195"/>
        <end position="458"/>
    </location>
</feature>
<dbReference type="InParanoid" id="Q18462"/>
<dbReference type="eggNOG" id="KOG0194">
    <property type="taxonomic scope" value="Eukaryota"/>
</dbReference>
<evidence type="ECO:0000256" key="4">
    <source>
        <dbReference type="ARBA" id="ARBA00022840"/>
    </source>
</evidence>
<dbReference type="InterPro" id="IPR011009">
    <property type="entry name" value="Kinase-like_dom_sf"/>
</dbReference>
<keyword evidence="4 8" id="KW-0067">ATP-binding</keyword>
<dbReference type="Pfam" id="PF07714">
    <property type="entry name" value="PK_Tyr_Ser-Thr"/>
    <property type="match status" value="1"/>
</dbReference>
<feature type="binding site" evidence="8">
    <location>
        <position position="223"/>
    </location>
    <ligand>
        <name>ATP</name>
        <dbReference type="ChEBI" id="CHEBI:30616"/>
    </ligand>
</feature>
<comment type="similarity">
    <text evidence="9">Belongs to the protein kinase superfamily. Tyr protein kinase family.</text>
</comment>
<dbReference type="UCSC" id="C34F11.5">
    <property type="organism name" value="c. elegans"/>
</dbReference>
<evidence type="ECO:0000256" key="8">
    <source>
        <dbReference type="PROSITE-ProRule" id="PRU10141"/>
    </source>
</evidence>
<dbReference type="Gene3D" id="1.10.510.10">
    <property type="entry name" value="Transferase(Phosphotransferase) domain 1"/>
    <property type="match status" value="1"/>
</dbReference>
<feature type="compositionally biased region" description="Basic residues" evidence="11">
    <location>
        <begin position="865"/>
        <end position="894"/>
    </location>
</feature>
<dbReference type="Reactome" id="R-CEL-354192">
    <property type="pathway name" value="Integrin signaling"/>
</dbReference>
<dbReference type="GeneID" id="266855"/>